<dbReference type="Proteomes" id="UP001054945">
    <property type="component" value="Unassembled WGS sequence"/>
</dbReference>
<sequence length="75" mass="8334">MKGRPLCIHCSPVEGESWVDVHPLGHLRVCLAGHHPPAVVELGDSRLRDVHQENVYLPFLSRSPLTRTLKAETCA</sequence>
<evidence type="ECO:0000313" key="2">
    <source>
        <dbReference type="Proteomes" id="UP001054945"/>
    </source>
</evidence>
<gene>
    <name evidence="1" type="ORF">CEXT_412571</name>
</gene>
<proteinExistence type="predicted"/>
<name>A0AAV4SQY7_CAEEX</name>
<comment type="caution">
    <text evidence="1">The sequence shown here is derived from an EMBL/GenBank/DDBJ whole genome shotgun (WGS) entry which is preliminary data.</text>
</comment>
<evidence type="ECO:0000313" key="1">
    <source>
        <dbReference type="EMBL" id="GIY36379.1"/>
    </source>
</evidence>
<organism evidence="1 2">
    <name type="scientific">Caerostris extrusa</name>
    <name type="common">Bark spider</name>
    <name type="synonym">Caerostris bankana</name>
    <dbReference type="NCBI Taxonomy" id="172846"/>
    <lineage>
        <taxon>Eukaryota</taxon>
        <taxon>Metazoa</taxon>
        <taxon>Ecdysozoa</taxon>
        <taxon>Arthropoda</taxon>
        <taxon>Chelicerata</taxon>
        <taxon>Arachnida</taxon>
        <taxon>Araneae</taxon>
        <taxon>Araneomorphae</taxon>
        <taxon>Entelegynae</taxon>
        <taxon>Araneoidea</taxon>
        <taxon>Araneidae</taxon>
        <taxon>Caerostris</taxon>
    </lineage>
</organism>
<keyword evidence="2" id="KW-1185">Reference proteome</keyword>
<dbReference type="AlphaFoldDB" id="A0AAV4SQY7"/>
<dbReference type="EMBL" id="BPLR01010038">
    <property type="protein sequence ID" value="GIY36379.1"/>
    <property type="molecule type" value="Genomic_DNA"/>
</dbReference>
<protein>
    <submittedName>
        <fullName evidence="1">Uncharacterized protein</fullName>
    </submittedName>
</protein>
<accession>A0AAV4SQY7</accession>
<reference evidence="1 2" key="1">
    <citation type="submission" date="2021-06" db="EMBL/GenBank/DDBJ databases">
        <title>Caerostris extrusa draft genome.</title>
        <authorList>
            <person name="Kono N."/>
            <person name="Arakawa K."/>
        </authorList>
    </citation>
    <scope>NUCLEOTIDE SEQUENCE [LARGE SCALE GENOMIC DNA]</scope>
</reference>